<proteinExistence type="predicted"/>
<feature type="non-terminal residue" evidence="2">
    <location>
        <position position="1"/>
    </location>
</feature>
<evidence type="ECO:0000256" key="1">
    <source>
        <dbReference type="SAM" id="Phobius"/>
    </source>
</evidence>
<evidence type="ECO:0000313" key="3">
    <source>
        <dbReference type="Proteomes" id="UP000003465"/>
    </source>
</evidence>
<comment type="caution">
    <text evidence="2">The sequence shown here is derived from an EMBL/GenBank/DDBJ whole genome shotgun (WGS) entry which is preliminary data.</text>
</comment>
<sequence>LKWYCIWGVWLTSVVLEVLLFPAVRWFAELKARRRDISWLKYL</sequence>
<feature type="transmembrane region" description="Helical" evidence="1">
    <location>
        <begin position="6"/>
        <end position="28"/>
    </location>
</feature>
<name>A0A656GL58_PSEA0</name>
<gene>
    <name evidence="2" type="ORF">PSYMO_34966</name>
</gene>
<accession>A0A656GL58</accession>
<keyword evidence="1" id="KW-0812">Transmembrane</keyword>
<keyword evidence="1" id="KW-0472">Membrane</keyword>
<keyword evidence="1" id="KW-1133">Transmembrane helix</keyword>
<reference evidence="2 3" key="1">
    <citation type="journal article" date="2011" name="PLoS Pathog.">
        <title>Dynamic evolution of pathogenicity revealed by sequencing and comparative genomics of 19 Pseudomonas syringae isolates.</title>
        <authorList>
            <person name="Baltrus D.A."/>
            <person name="Nishimura M.T."/>
            <person name="Romanchuk A."/>
            <person name="Chang J.H."/>
            <person name="Mukhtar M.S."/>
            <person name="Cherkis K."/>
            <person name="Roach J."/>
            <person name="Grant S.R."/>
            <person name="Jones C.D."/>
            <person name="Dangl J.L."/>
        </authorList>
    </citation>
    <scope>NUCLEOTIDE SEQUENCE [LARGE SCALE GENOMIC DNA]</scope>
    <source>
        <strain evidence="2 3">301020</strain>
    </source>
</reference>
<dbReference type="EMBL" id="AEAG01002223">
    <property type="protein sequence ID" value="EGH26367.1"/>
    <property type="molecule type" value="Genomic_DNA"/>
</dbReference>
<evidence type="ECO:0000313" key="2">
    <source>
        <dbReference type="EMBL" id="EGH26367.1"/>
    </source>
</evidence>
<organism evidence="2 3">
    <name type="scientific">Pseudomonas amygdali pv. mori str. 301020</name>
    <dbReference type="NCBI Taxonomy" id="629261"/>
    <lineage>
        <taxon>Bacteria</taxon>
        <taxon>Pseudomonadati</taxon>
        <taxon>Pseudomonadota</taxon>
        <taxon>Gammaproteobacteria</taxon>
        <taxon>Pseudomonadales</taxon>
        <taxon>Pseudomonadaceae</taxon>
        <taxon>Pseudomonas</taxon>
        <taxon>Pseudomonas amygdali</taxon>
    </lineage>
</organism>
<dbReference type="AlphaFoldDB" id="A0A656GL58"/>
<dbReference type="Proteomes" id="UP000003465">
    <property type="component" value="Unassembled WGS sequence"/>
</dbReference>
<protein>
    <submittedName>
        <fullName evidence="2">Uncharacterized protein</fullName>
    </submittedName>
</protein>